<dbReference type="Proteomes" id="UP000677244">
    <property type="component" value="Unassembled WGS sequence"/>
</dbReference>
<keyword evidence="4 5" id="KW-0326">Glycosidase</keyword>
<feature type="chain" id="PRO_5045127794" description="Alpha-galactosidase" evidence="6">
    <location>
        <begin position="22"/>
        <end position="403"/>
    </location>
</feature>
<keyword evidence="5" id="KW-1015">Disulfide bond</keyword>
<dbReference type="InterPro" id="IPR013780">
    <property type="entry name" value="Glyco_hydro_b"/>
</dbReference>
<accession>A0ABS3YM28</accession>
<name>A0ABS3YM28_9BACT</name>
<dbReference type="PANTHER" id="PTHR11452:SF75">
    <property type="entry name" value="ALPHA-GALACTOSIDASE MEL1"/>
    <property type="match status" value="1"/>
</dbReference>
<comment type="caution">
    <text evidence="8">The sequence shown here is derived from an EMBL/GenBank/DDBJ whole genome shotgun (WGS) entry which is preliminary data.</text>
</comment>
<gene>
    <name evidence="8" type="ORF">J7I42_01655</name>
</gene>
<feature type="signal peptide" evidence="6">
    <location>
        <begin position="1"/>
        <end position="21"/>
    </location>
</feature>
<evidence type="ECO:0000256" key="4">
    <source>
        <dbReference type="ARBA" id="ARBA00023295"/>
    </source>
</evidence>
<dbReference type="SUPFAM" id="SSF51445">
    <property type="entry name" value="(Trans)glycosidases"/>
    <property type="match status" value="1"/>
</dbReference>
<dbReference type="Pfam" id="PF17801">
    <property type="entry name" value="Melibiase_C"/>
    <property type="match status" value="1"/>
</dbReference>
<reference evidence="8 9" key="1">
    <citation type="submission" date="2021-03" db="EMBL/GenBank/DDBJ databases">
        <title>Assistant Professor.</title>
        <authorList>
            <person name="Huq M.A."/>
        </authorList>
    </citation>
    <scope>NUCLEOTIDE SEQUENCE [LARGE SCALE GENOMIC DNA]</scope>
    <source>
        <strain evidence="8 9">MAH-29</strain>
    </source>
</reference>
<keyword evidence="2 6" id="KW-0732">Signal</keyword>
<protein>
    <recommendedName>
        <fullName evidence="5">Alpha-galactosidase</fullName>
        <ecNumber evidence="5">3.2.1.22</ecNumber>
    </recommendedName>
    <alternativeName>
        <fullName evidence="5">Melibiase</fullName>
    </alternativeName>
</protein>
<evidence type="ECO:0000256" key="2">
    <source>
        <dbReference type="ARBA" id="ARBA00022729"/>
    </source>
</evidence>
<dbReference type="SUPFAM" id="SSF51011">
    <property type="entry name" value="Glycosyl hydrolase domain"/>
    <property type="match status" value="1"/>
</dbReference>
<evidence type="ECO:0000313" key="8">
    <source>
        <dbReference type="EMBL" id="MBO9198949.1"/>
    </source>
</evidence>
<comment type="similarity">
    <text evidence="1 5">Belongs to the glycosyl hydrolase 27 family.</text>
</comment>
<evidence type="ECO:0000259" key="7">
    <source>
        <dbReference type="Pfam" id="PF17801"/>
    </source>
</evidence>
<keyword evidence="3 5" id="KW-0378">Hydrolase</keyword>
<dbReference type="EC" id="3.2.1.22" evidence="5"/>
<dbReference type="EMBL" id="JAGHKO010000001">
    <property type="protein sequence ID" value="MBO9198949.1"/>
    <property type="molecule type" value="Genomic_DNA"/>
</dbReference>
<keyword evidence="9" id="KW-1185">Reference proteome</keyword>
<evidence type="ECO:0000256" key="6">
    <source>
        <dbReference type="SAM" id="SignalP"/>
    </source>
</evidence>
<dbReference type="PROSITE" id="PS00512">
    <property type="entry name" value="ALPHA_GALACTOSIDASE"/>
    <property type="match status" value="1"/>
</dbReference>
<evidence type="ECO:0000256" key="1">
    <source>
        <dbReference type="ARBA" id="ARBA00009743"/>
    </source>
</evidence>
<dbReference type="InterPro" id="IPR041233">
    <property type="entry name" value="Melibiase_C"/>
</dbReference>
<dbReference type="Gene3D" id="3.20.20.70">
    <property type="entry name" value="Aldolase class I"/>
    <property type="match status" value="1"/>
</dbReference>
<feature type="domain" description="Alpha galactosidase C-terminal" evidence="7">
    <location>
        <begin position="329"/>
        <end position="400"/>
    </location>
</feature>
<dbReference type="CDD" id="cd14792">
    <property type="entry name" value="GH27"/>
    <property type="match status" value="1"/>
</dbReference>
<dbReference type="InterPro" id="IPR013785">
    <property type="entry name" value="Aldolase_TIM"/>
</dbReference>
<dbReference type="RefSeq" id="WP_209137030.1">
    <property type="nucleotide sequence ID" value="NZ_JAGHKO010000001.1"/>
</dbReference>
<dbReference type="InterPro" id="IPR000111">
    <property type="entry name" value="Glyco_hydro_27/36_CS"/>
</dbReference>
<dbReference type="GO" id="GO:0016787">
    <property type="term" value="F:hydrolase activity"/>
    <property type="evidence" value="ECO:0007669"/>
    <property type="project" value="UniProtKB-KW"/>
</dbReference>
<dbReference type="Gene3D" id="2.60.40.1180">
    <property type="entry name" value="Golgi alpha-mannosidase II"/>
    <property type="match status" value="1"/>
</dbReference>
<dbReference type="Pfam" id="PF16499">
    <property type="entry name" value="Melibiase_2"/>
    <property type="match status" value="1"/>
</dbReference>
<comment type="catalytic activity">
    <reaction evidence="5">
        <text>Hydrolysis of terminal, non-reducing alpha-D-galactose residues in alpha-D-galactosides, including galactose oligosaccharides, galactomannans and galactolipids.</text>
        <dbReference type="EC" id="3.2.1.22"/>
    </reaction>
</comment>
<sequence length="403" mass="44886">MVLKKLAITTCILLLTLFVKAQTDVALTPPMGWNSWNLFEEEVSDKLIREIADAIVSSGMAHAGYQYIVLDDYWVGGRNANNELFPDPVRFPQGIKTLADYVHSKGLKLGIYSDAASLTCGGVTGSYNFEEQDAKTFAKWGIDYLKYDYCNAPDDMVTAFTRYKKMGDALKKTERPIVYSICEWGQRQPWLWAKAAGGHLWRTTWDIRDTWVSDKYDNGHNGIMNTVDKQKGLEKFAGPGGWNDPDLLVTGLFGKGKSSSLKGRYSGCSLTEYRSQFILWCMLASPLMVNLDVRTMDTAVATILRNKELIAIDQDPLGKQAALIGDYNGCQVFKKELSGDRYALCILNRRDTAGAFSFALNDLKIFGQWSARQVLTNQQLGAVKILSGKLAAHDCAVFVLVAK</sequence>
<evidence type="ECO:0000313" key="9">
    <source>
        <dbReference type="Proteomes" id="UP000677244"/>
    </source>
</evidence>
<dbReference type="InterPro" id="IPR017853">
    <property type="entry name" value="GH"/>
</dbReference>
<proteinExistence type="inferred from homology"/>
<dbReference type="PRINTS" id="PR00740">
    <property type="entry name" value="GLHYDRLASE27"/>
</dbReference>
<organism evidence="8 9">
    <name type="scientific">Niastella soli</name>
    <dbReference type="NCBI Taxonomy" id="2821487"/>
    <lineage>
        <taxon>Bacteria</taxon>
        <taxon>Pseudomonadati</taxon>
        <taxon>Bacteroidota</taxon>
        <taxon>Chitinophagia</taxon>
        <taxon>Chitinophagales</taxon>
        <taxon>Chitinophagaceae</taxon>
        <taxon>Niastella</taxon>
    </lineage>
</organism>
<dbReference type="PANTHER" id="PTHR11452">
    <property type="entry name" value="ALPHA-GALACTOSIDASE/ALPHA-N-ACETYLGALACTOSAMINIDASE"/>
    <property type="match status" value="1"/>
</dbReference>
<evidence type="ECO:0000256" key="3">
    <source>
        <dbReference type="ARBA" id="ARBA00022801"/>
    </source>
</evidence>
<dbReference type="InterPro" id="IPR002241">
    <property type="entry name" value="Glyco_hydro_27"/>
</dbReference>
<evidence type="ECO:0000256" key="5">
    <source>
        <dbReference type="RuleBase" id="RU361168"/>
    </source>
</evidence>